<dbReference type="GeneID" id="106818329"/>
<protein>
    <submittedName>
        <fullName evidence="3">Uncharacterized protein LOC106818329 isoform X1</fullName>
    </submittedName>
</protein>
<accession>A0ABM1F260</accession>
<dbReference type="RefSeq" id="XP_014678531.1">
    <property type="nucleotide sequence ID" value="XM_014823045.1"/>
</dbReference>
<feature type="compositionally biased region" description="Basic and acidic residues" evidence="1">
    <location>
        <begin position="69"/>
        <end position="83"/>
    </location>
</feature>
<sequence>MWVTMEKKGVLPGRTWQSLRCRYLKIIAVNQDNMFAPKDSSSTWLKKRVKLVDAVDQINTGNKANTRVRHSDSGRTESKDSSGKVKLSMVPSTTAARLDQTESRHSINGDVCEPSTSTQVDPVRAESSSKNERKRGARGKPLSVSSGYSYSEDDDAALALSPTKCQGRSDVGGNNIHGGYEASESSTDSEDVAGEVEQAGPTVWQGATMPAAASLEETVSVARSLMEIYQISLEDLDAEIIKHQGDVNAVMDSLDLRESNSTDESLQY</sequence>
<evidence type="ECO:0000256" key="1">
    <source>
        <dbReference type="SAM" id="MobiDB-lite"/>
    </source>
</evidence>
<evidence type="ECO:0000313" key="3">
    <source>
        <dbReference type="RefSeq" id="XP_014678531.1"/>
    </source>
</evidence>
<feature type="region of interest" description="Disordered" evidence="1">
    <location>
        <begin position="164"/>
        <end position="195"/>
    </location>
</feature>
<feature type="region of interest" description="Disordered" evidence="1">
    <location>
        <begin position="61"/>
        <end position="149"/>
    </location>
</feature>
<keyword evidence="2" id="KW-1185">Reference proteome</keyword>
<dbReference type="Proteomes" id="UP000695022">
    <property type="component" value="Unplaced"/>
</dbReference>
<evidence type="ECO:0000313" key="2">
    <source>
        <dbReference type="Proteomes" id="UP000695022"/>
    </source>
</evidence>
<gene>
    <name evidence="3" type="primary">LOC106818329</name>
</gene>
<name>A0ABM1F260_PRICU</name>
<proteinExistence type="predicted"/>
<reference evidence="3" key="1">
    <citation type="submission" date="2025-08" db="UniProtKB">
        <authorList>
            <consortium name="RefSeq"/>
        </authorList>
    </citation>
    <scope>IDENTIFICATION</scope>
</reference>
<organism evidence="2 3">
    <name type="scientific">Priapulus caudatus</name>
    <name type="common">Priapulid worm</name>
    <dbReference type="NCBI Taxonomy" id="37621"/>
    <lineage>
        <taxon>Eukaryota</taxon>
        <taxon>Metazoa</taxon>
        <taxon>Ecdysozoa</taxon>
        <taxon>Scalidophora</taxon>
        <taxon>Priapulida</taxon>
        <taxon>Priapulimorpha</taxon>
        <taxon>Priapulimorphida</taxon>
        <taxon>Priapulidae</taxon>
        <taxon>Priapulus</taxon>
    </lineage>
</organism>